<proteinExistence type="predicted"/>
<reference evidence="1" key="1">
    <citation type="submission" date="2018-05" db="EMBL/GenBank/DDBJ databases">
        <authorList>
            <person name="Lanie J.A."/>
            <person name="Ng W.-L."/>
            <person name="Kazmierczak K.M."/>
            <person name="Andrzejewski T.M."/>
            <person name="Davidsen T.M."/>
            <person name="Wayne K.J."/>
            <person name="Tettelin H."/>
            <person name="Glass J.I."/>
            <person name="Rusch D."/>
            <person name="Podicherti R."/>
            <person name="Tsui H.-C.T."/>
            <person name="Winkler M.E."/>
        </authorList>
    </citation>
    <scope>NUCLEOTIDE SEQUENCE</scope>
</reference>
<accession>A0A382MVE4</accession>
<evidence type="ECO:0000313" key="1">
    <source>
        <dbReference type="EMBL" id="SVC52934.1"/>
    </source>
</evidence>
<sequence>MSKQSIGKQTPTAYYIHVSQLSSLSNEEQATIIKGLDQAGLSTDSEFNVLKLSNDLSSLSFLNYPEFFDEGFPELESSWHVDFKLDTCTFRTYSNSFNPPILHRKELLLSENHPQRECFITLTKEAENLGLFKDASRIGFRNQWEKLVNNEGYCIEAHQFVPLLNKDKSGSEQSETYNEDSDETEIQRHRTAMVRYGFSAPIQSLMRFGFLDGDYSVFDYGCGRGDDFRGLIENDIEAYGWDPHYASDKPKIETDIVNLGFVLNVIEDFQERVDALQGAFSLANGLLVIAVMLEYNNKNLGKSYRDGVLTGRT</sequence>
<evidence type="ECO:0008006" key="2">
    <source>
        <dbReference type="Google" id="ProtNLM"/>
    </source>
</evidence>
<gene>
    <name evidence="1" type="ORF">METZ01_LOCUS305788</name>
</gene>
<organism evidence="1">
    <name type="scientific">marine metagenome</name>
    <dbReference type="NCBI Taxonomy" id="408172"/>
    <lineage>
        <taxon>unclassified sequences</taxon>
        <taxon>metagenomes</taxon>
        <taxon>ecological metagenomes</taxon>
    </lineage>
</organism>
<dbReference type="EMBL" id="UINC01096223">
    <property type="protein sequence ID" value="SVC52934.1"/>
    <property type="molecule type" value="Genomic_DNA"/>
</dbReference>
<name>A0A382MVE4_9ZZZZ</name>
<protein>
    <recommendedName>
        <fullName evidence="2">DNA phosphorothioation-associated methyltransferase</fullName>
    </recommendedName>
</protein>
<dbReference type="InterPro" id="IPR024019">
    <property type="entry name" value="CHP04096"/>
</dbReference>
<feature type="non-terminal residue" evidence="1">
    <location>
        <position position="313"/>
    </location>
</feature>
<dbReference type="NCBIfam" id="TIGR04096">
    <property type="entry name" value="dnd_rel_methyl"/>
    <property type="match status" value="1"/>
</dbReference>
<dbReference type="AlphaFoldDB" id="A0A382MVE4"/>